<evidence type="ECO:0000313" key="1">
    <source>
        <dbReference type="Proteomes" id="UP000887562"/>
    </source>
</evidence>
<protein>
    <submittedName>
        <fullName evidence="2">Uncharacterized protein</fullName>
    </submittedName>
</protein>
<name>A0A915EUW8_9CEST</name>
<sequence length="158" mass="17773">MVDVFNLDNPMAHIVPEPNPPDSIQTAPIYFMADWRKSLLLKSTYIKKMPLIDQCLQCALDRDRAHQVTTMSMDSEQPASLDRVLIKTKSLMGALISSSLFYGFLERPEQAGDNNTRGHTQAPLLALFLYHPARLGQPDDDIPPTQIHPHTVAMVLTY</sequence>
<keyword evidence="1" id="KW-1185">Reference proteome</keyword>
<dbReference type="WBParaSite" id="maker-E.canG7_contigs_5834-snap-gene-0.3-mRNA-1">
    <property type="protein sequence ID" value="maker-E.canG7_contigs_5834-snap-gene-0.3-mRNA-1"/>
    <property type="gene ID" value="EcG7_08947"/>
</dbReference>
<dbReference type="AlphaFoldDB" id="A0A915EUW8"/>
<reference evidence="2" key="1">
    <citation type="submission" date="2022-11" db="UniProtKB">
        <authorList>
            <consortium name="WormBaseParasite"/>
        </authorList>
    </citation>
    <scope>IDENTIFICATION</scope>
</reference>
<evidence type="ECO:0000313" key="2">
    <source>
        <dbReference type="WBParaSite" id="maker-E.canG7_contigs_5834-snap-gene-0.3-mRNA-1"/>
    </source>
</evidence>
<dbReference type="Proteomes" id="UP000887562">
    <property type="component" value="Unplaced"/>
</dbReference>
<accession>A0A915EUW8</accession>
<proteinExistence type="predicted"/>
<organism evidence="1 2">
    <name type="scientific">Echinococcus canadensis</name>
    <dbReference type="NCBI Taxonomy" id="519352"/>
    <lineage>
        <taxon>Eukaryota</taxon>
        <taxon>Metazoa</taxon>
        <taxon>Spiralia</taxon>
        <taxon>Lophotrochozoa</taxon>
        <taxon>Platyhelminthes</taxon>
        <taxon>Cestoda</taxon>
        <taxon>Eucestoda</taxon>
        <taxon>Cyclophyllidea</taxon>
        <taxon>Taeniidae</taxon>
        <taxon>Echinococcus</taxon>
        <taxon>Echinococcus canadensis group</taxon>
    </lineage>
</organism>